<dbReference type="Proteomes" id="UP000290289">
    <property type="component" value="Chromosome 15"/>
</dbReference>
<sequence length="86" mass="9647">MARGAKDQRGEVMLYCCSFWAFLPCSSSSPLHAEMLAARRAVEFINGLRRFSSNMVLEGDLRVVIAAVSRSEDDCSFLVPIIYDIR</sequence>
<evidence type="ECO:0000313" key="2">
    <source>
        <dbReference type="Proteomes" id="UP000290289"/>
    </source>
</evidence>
<comment type="caution">
    <text evidence="1">The sequence shown here is derived from an EMBL/GenBank/DDBJ whole genome shotgun (WGS) entry which is preliminary data.</text>
</comment>
<organism evidence="1 2">
    <name type="scientific">Malus domestica</name>
    <name type="common">Apple</name>
    <name type="synonym">Pyrus malus</name>
    <dbReference type="NCBI Taxonomy" id="3750"/>
    <lineage>
        <taxon>Eukaryota</taxon>
        <taxon>Viridiplantae</taxon>
        <taxon>Streptophyta</taxon>
        <taxon>Embryophyta</taxon>
        <taxon>Tracheophyta</taxon>
        <taxon>Spermatophyta</taxon>
        <taxon>Magnoliopsida</taxon>
        <taxon>eudicotyledons</taxon>
        <taxon>Gunneridae</taxon>
        <taxon>Pentapetalae</taxon>
        <taxon>rosids</taxon>
        <taxon>fabids</taxon>
        <taxon>Rosales</taxon>
        <taxon>Rosaceae</taxon>
        <taxon>Amygdaloideae</taxon>
        <taxon>Maleae</taxon>
        <taxon>Malus</taxon>
    </lineage>
</organism>
<keyword evidence="2" id="KW-1185">Reference proteome</keyword>
<dbReference type="EMBL" id="RDQH01000341">
    <property type="protein sequence ID" value="RXH72512.1"/>
    <property type="molecule type" value="Genomic_DNA"/>
</dbReference>
<reference evidence="1 2" key="1">
    <citation type="submission" date="2018-10" db="EMBL/GenBank/DDBJ databases">
        <title>A high-quality apple genome assembly.</title>
        <authorList>
            <person name="Hu J."/>
        </authorList>
    </citation>
    <scope>NUCLEOTIDE SEQUENCE [LARGE SCALE GENOMIC DNA]</scope>
    <source>
        <strain evidence="2">cv. HFTH1</strain>
        <tissue evidence="1">Young leaf</tissue>
    </source>
</reference>
<protein>
    <submittedName>
        <fullName evidence="1">Uncharacterized protein</fullName>
    </submittedName>
</protein>
<proteinExistence type="predicted"/>
<name>A0A498HRE5_MALDO</name>
<dbReference type="AlphaFoldDB" id="A0A498HRE5"/>
<accession>A0A498HRE5</accession>
<gene>
    <name evidence="1" type="ORF">DVH24_012196</name>
</gene>
<evidence type="ECO:0000313" key="1">
    <source>
        <dbReference type="EMBL" id="RXH72512.1"/>
    </source>
</evidence>